<dbReference type="InterPro" id="IPR011990">
    <property type="entry name" value="TPR-like_helical_dom_sf"/>
</dbReference>
<evidence type="ECO:0008006" key="3">
    <source>
        <dbReference type="Google" id="ProtNLM"/>
    </source>
</evidence>
<gene>
    <name evidence="1" type="ORF">H9624_09220</name>
</gene>
<organism evidence="1 2">
    <name type="scientific">Oceanitalea stevensii</name>
    <dbReference type="NCBI Taxonomy" id="2763072"/>
    <lineage>
        <taxon>Bacteria</taxon>
        <taxon>Bacillati</taxon>
        <taxon>Actinomycetota</taxon>
        <taxon>Actinomycetes</taxon>
        <taxon>Micrococcales</taxon>
        <taxon>Bogoriellaceae</taxon>
        <taxon>Georgenia</taxon>
    </lineage>
</organism>
<sequence length="195" mass="22327">MRAPITEDAVDELEFSTPDHRRVAEQLAEWGDTPHPQDELSPRELLTAAGEQLELAGDPEAAEAVYRRAARAEGFSELDPRSHLMALRLERGDTEEALALDTELRRSRPADAATYEYMADVWADHGDDRRALGWVSRGIRVHEEGARFSDTDFAMLCLMRWRIRERAGQEPDEYDLVGIGMDERLDRTQEEHRPR</sequence>
<comment type="caution">
    <text evidence="1">The sequence shown here is derived from an EMBL/GenBank/DDBJ whole genome shotgun (WGS) entry which is preliminary data.</text>
</comment>
<protein>
    <recommendedName>
        <fullName evidence="3">Tetratricopeptide repeat protein</fullName>
    </recommendedName>
</protein>
<dbReference type="SUPFAM" id="SSF48452">
    <property type="entry name" value="TPR-like"/>
    <property type="match status" value="1"/>
</dbReference>
<keyword evidence="2" id="KW-1185">Reference proteome</keyword>
<evidence type="ECO:0000313" key="2">
    <source>
        <dbReference type="Proteomes" id="UP000661894"/>
    </source>
</evidence>
<accession>A0ABR8Z3B8</accession>
<dbReference type="RefSeq" id="WP_251839613.1">
    <property type="nucleotide sequence ID" value="NZ_JACSPO010000004.1"/>
</dbReference>
<dbReference type="Gene3D" id="1.25.40.10">
    <property type="entry name" value="Tetratricopeptide repeat domain"/>
    <property type="match status" value="1"/>
</dbReference>
<evidence type="ECO:0000313" key="1">
    <source>
        <dbReference type="EMBL" id="MBD8062503.1"/>
    </source>
</evidence>
<proteinExistence type="predicted"/>
<dbReference type="EMBL" id="JACSPO010000004">
    <property type="protein sequence ID" value="MBD8062503.1"/>
    <property type="molecule type" value="Genomic_DNA"/>
</dbReference>
<name>A0ABR8Z3B8_9MICO</name>
<dbReference type="Proteomes" id="UP000661894">
    <property type="component" value="Unassembled WGS sequence"/>
</dbReference>
<reference evidence="1 2" key="1">
    <citation type="submission" date="2020-08" db="EMBL/GenBank/DDBJ databases">
        <title>A Genomic Blueprint of the Chicken Gut Microbiome.</title>
        <authorList>
            <person name="Gilroy R."/>
            <person name="Ravi A."/>
            <person name="Getino M."/>
            <person name="Pursley I."/>
            <person name="Horton D.L."/>
            <person name="Alikhan N.-F."/>
            <person name="Baker D."/>
            <person name="Gharbi K."/>
            <person name="Hall N."/>
            <person name="Watson M."/>
            <person name="Adriaenssens E.M."/>
            <person name="Foster-Nyarko E."/>
            <person name="Jarju S."/>
            <person name="Secka A."/>
            <person name="Antonio M."/>
            <person name="Oren A."/>
            <person name="Chaudhuri R."/>
            <person name="La Ragione R.M."/>
            <person name="Hildebrand F."/>
            <person name="Pallen M.J."/>
        </authorList>
    </citation>
    <scope>NUCLEOTIDE SEQUENCE [LARGE SCALE GENOMIC DNA]</scope>
    <source>
        <strain evidence="1 2">Sa1BUA1</strain>
    </source>
</reference>